<dbReference type="PANTHER" id="PTHR15020">
    <property type="entry name" value="FLAVIN REDUCTASE-RELATED"/>
    <property type="match status" value="1"/>
</dbReference>
<feature type="domain" description="NAD(P)-binding" evidence="1">
    <location>
        <begin position="8"/>
        <end position="185"/>
    </location>
</feature>
<dbReference type="EMBL" id="AZDG01000011">
    <property type="protein sequence ID" value="KRK64454.1"/>
    <property type="molecule type" value="Genomic_DNA"/>
</dbReference>
<dbReference type="SUPFAM" id="SSF51735">
    <property type="entry name" value="NAD(P)-binding Rossmann-fold domains"/>
    <property type="match status" value="1"/>
</dbReference>
<gene>
    <name evidence="2" type="ORF">FC72_GL000336</name>
</gene>
<sequence length="198" mass="21917">MENVLIIGASGSIGSLVRRKLLDTSDSHLTLFVRNIDRLGSIDEQRETAVAGDATNFDELNNVVENQDVVFVSVSSRLSEIAENVVKAMDKNKVGRVIFMTSMGIYNEIKSNGFIDDIPEVLLPYRKAADIIEASDIQYTILRPGWFDDEPDTNYQITFKGEAFVGHGVSRNSVADLATRIINEPTLYMNESLGLARA</sequence>
<dbReference type="Pfam" id="PF13460">
    <property type="entry name" value="NAD_binding_10"/>
    <property type="match status" value="1"/>
</dbReference>
<organism evidence="2 3">
    <name type="scientific">Companilactobacillus tucceti DSM 20183</name>
    <dbReference type="NCBI Taxonomy" id="1423811"/>
    <lineage>
        <taxon>Bacteria</taxon>
        <taxon>Bacillati</taxon>
        <taxon>Bacillota</taxon>
        <taxon>Bacilli</taxon>
        <taxon>Lactobacillales</taxon>
        <taxon>Lactobacillaceae</taxon>
        <taxon>Companilactobacillus</taxon>
    </lineage>
</organism>
<comment type="caution">
    <text evidence="2">The sequence shown here is derived from an EMBL/GenBank/DDBJ whole genome shotgun (WGS) entry which is preliminary data.</text>
</comment>
<dbReference type="AlphaFoldDB" id="A0A0R1IZ72"/>
<proteinExistence type="predicted"/>
<evidence type="ECO:0000313" key="3">
    <source>
        <dbReference type="Proteomes" id="UP000050929"/>
    </source>
</evidence>
<dbReference type="OrthoDB" id="9803892at2"/>
<dbReference type="PANTHER" id="PTHR15020:SF50">
    <property type="entry name" value="UPF0659 PROTEIN YMR090W"/>
    <property type="match status" value="1"/>
</dbReference>
<accession>A0A0R1IZ72</accession>
<dbReference type="RefSeq" id="WP_057765759.1">
    <property type="nucleotide sequence ID" value="NZ_AZDG01000011.1"/>
</dbReference>
<evidence type="ECO:0000313" key="2">
    <source>
        <dbReference type="EMBL" id="KRK64454.1"/>
    </source>
</evidence>
<evidence type="ECO:0000259" key="1">
    <source>
        <dbReference type="Pfam" id="PF13460"/>
    </source>
</evidence>
<dbReference type="PATRIC" id="fig|1423811.3.peg.337"/>
<dbReference type="STRING" id="1423811.FC72_GL000336"/>
<keyword evidence="3" id="KW-1185">Reference proteome</keyword>
<protein>
    <submittedName>
        <fullName evidence="2">NAD-dependent epimerase dehydratase</fullName>
    </submittedName>
</protein>
<dbReference type="Proteomes" id="UP000050929">
    <property type="component" value="Unassembled WGS sequence"/>
</dbReference>
<dbReference type="InterPro" id="IPR036291">
    <property type="entry name" value="NAD(P)-bd_dom_sf"/>
</dbReference>
<dbReference type="Gene3D" id="3.40.50.720">
    <property type="entry name" value="NAD(P)-binding Rossmann-like Domain"/>
    <property type="match status" value="1"/>
</dbReference>
<name>A0A0R1IZ72_9LACO</name>
<reference evidence="2 3" key="1">
    <citation type="journal article" date="2015" name="Genome Announc.">
        <title>Expanding the biotechnology potential of lactobacilli through comparative genomics of 213 strains and associated genera.</title>
        <authorList>
            <person name="Sun Z."/>
            <person name="Harris H.M."/>
            <person name="McCann A."/>
            <person name="Guo C."/>
            <person name="Argimon S."/>
            <person name="Zhang W."/>
            <person name="Yang X."/>
            <person name="Jeffery I.B."/>
            <person name="Cooney J.C."/>
            <person name="Kagawa T.F."/>
            <person name="Liu W."/>
            <person name="Song Y."/>
            <person name="Salvetti E."/>
            <person name="Wrobel A."/>
            <person name="Rasinkangas P."/>
            <person name="Parkhill J."/>
            <person name="Rea M.C."/>
            <person name="O'Sullivan O."/>
            <person name="Ritari J."/>
            <person name="Douillard F.P."/>
            <person name="Paul Ross R."/>
            <person name="Yang R."/>
            <person name="Briner A.E."/>
            <person name="Felis G.E."/>
            <person name="de Vos W.M."/>
            <person name="Barrangou R."/>
            <person name="Klaenhammer T.R."/>
            <person name="Caufield P.W."/>
            <person name="Cui Y."/>
            <person name="Zhang H."/>
            <person name="O'Toole P.W."/>
        </authorList>
    </citation>
    <scope>NUCLEOTIDE SEQUENCE [LARGE SCALE GENOMIC DNA]</scope>
    <source>
        <strain evidence="2 3">DSM 20183</strain>
    </source>
</reference>
<dbReference type="InterPro" id="IPR016040">
    <property type="entry name" value="NAD(P)-bd_dom"/>
</dbReference>